<dbReference type="Proteomes" id="UP001634394">
    <property type="component" value="Unassembled WGS sequence"/>
</dbReference>
<feature type="region of interest" description="Disordered" evidence="7">
    <location>
        <begin position="160"/>
        <end position="216"/>
    </location>
</feature>
<evidence type="ECO:0000256" key="1">
    <source>
        <dbReference type="ARBA" id="ARBA00004240"/>
    </source>
</evidence>
<dbReference type="InterPro" id="IPR036400">
    <property type="entry name" value="Cyt_B5-like_heme/steroid_sf"/>
</dbReference>
<feature type="domain" description="Cytochrome b5 heme-binding" evidence="9">
    <location>
        <begin position="44"/>
        <end position="141"/>
    </location>
</feature>
<name>A0ABD3WRE2_SINWO</name>
<keyword evidence="5" id="KW-0408">Iron</keyword>
<evidence type="ECO:0000256" key="4">
    <source>
        <dbReference type="ARBA" id="ARBA00022824"/>
    </source>
</evidence>
<feature type="compositionally biased region" description="Basic and acidic residues" evidence="7">
    <location>
        <begin position="160"/>
        <end position="202"/>
    </location>
</feature>
<keyword evidence="2" id="KW-0349">Heme</keyword>
<keyword evidence="3" id="KW-0479">Metal-binding</keyword>
<gene>
    <name evidence="10" type="ORF">ACJMK2_038186</name>
</gene>
<dbReference type="PANTHER" id="PTHR10281">
    <property type="entry name" value="MEMBRANE-ASSOCIATED PROGESTERONE RECEPTOR COMPONENT-RELATED"/>
    <property type="match status" value="1"/>
</dbReference>
<reference evidence="10 11" key="1">
    <citation type="submission" date="2024-11" db="EMBL/GenBank/DDBJ databases">
        <title>Chromosome-level genome assembly of the freshwater bivalve Anodonta woodiana.</title>
        <authorList>
            <person name="Chen X."/>
        </authorList>
    </citation>
    <scope>NUCLEOTIDE SEQUENCE [LARGE SCALE GENOMIC DNA]</scope>
    <source>
        <strain evidence="10">MN2024</strain>
        <tissue evidence="10">Gills</tissue>
    </source>
</reference>
<dbReference type="Gene3D" id="3.10.120.10">
    <property type="entry name" value="Cytochrome b5-like heme/steroid binding domain"/>
    <property type="match status" value="1"/>
</dbReference>
<sequence>MAAPMMTQFLSVIFCLLIPVLCDKYKPIEIELQSEINGEPARIFTADEIRKYDGSDPKKPLYMGVRGVVFDVSDGKGFYGKGSEYNALVGKDATRAVAIWSLEPQDLVPDVNDLPDFKLKMLDETFQETYMKKYPVIGYMDYLVEHKQFVKTANYKENTRSLENKDDRNSDKTEHKLHKESLQSDKQNDSLDTVRKASDEVFKNTPQTVLAEHEEL</sequence>
<organism evidence="10 11">
    <name type="scientific">Sinanodonta woodiana</name>
    <name type="common">Chinese pond mussel</name>
    <name type="synonym">Anodonta woodiana</name>
    <dbReference type="NCBI Taxonomy" id="1069815"/>
    <lineage>
        <taxon>Eukaryota</taxon>
        <taxon>Metazoa</taxon>
        <taxon>Spiralia</taxon>
        <taxon>Lophotrochozoa</taxon>
        <taxon>Mollusca</taxon>
        <taxon>Bivalvia</taxon>
        <taxon>Autobranchia</taxon>
        <taxon>Heteroconchia</taxon>
        <taxon>Palaeoheterodonta</taxon>
        <taxon>Unionida</taxon>
        <taxon>Unionoidea</taxon>
        <taxon>Unionidae</taxon>
        <taxon>Unioninae</taxon>
        <taxon>Sinanodonta</taxon>
    </lineage>
</organism>
<evidence type="ECO:0000256" key="3">
    <source>
        <dbReference type="ARBA" id="ARBA00022723"/>
    </source>
</evidence>
<evidence type="ECO:0000313" key="10">
    <source>
        <dbReference type="EMBL" id="KAL3875263.1"/>
    </source>
</evidence>
<comment type="similarity">
    <text evidence="6">Belongs to the cytochrome b5 family. MAPR subfamily.</text>
</comment>
<keyword evidence="8" id="KW-0732">Signal</keyword>
<evidence type="ECO:0000313" key="11">
    <source>
        <dbReference type="Proteomes" id="UP001634394"/>
    </source>
</evidence>
<dbReference type="PANTHER" id="PTHR10281:SF72">
    <property type="entry name" value="NEUDESIN"/>
    <property type="match status" value="1"/>
</dbReference>
<comment type="caution">
    <text evidence="10">The sequence shown here is derived from an EMBL/GenBank/DDBJ whole genome shotgun (WGS) entry which is preliminary data.</text>
</comment>
<evidence type="ECO:0000256" key="5">
    <source>
        <dbReference type="ARBA" id="ARBA00023004"/>
    </source>
</evidence>
<dbReference type="SMART" id="SM01117">
    <property type="entry name" value="Cyt-b5"/>
    <property type="match status" value="1"/>
</dbReference>
<protein>
    <recommendedName>
        <fullName evidence="9">Cytochrome b5 heme-binding domain-containing protein</fullName>
    </recommendedName>
</protein>
<feature type="chain" id="PRO_5044796422" description="Cytochrome b5 heme-binding domain-containing protein" evidence="8">
    <location>
        <begin position="23"/>
        <end position="216"/>
    </location>
</feature>
<evidence type="ECO:0000256" key="6">
    <source>
        <dbReference type="ARBA" id="ARBA00038357"/>
    </source>
</evidence>
<evidence type="ECO:0000256" key="2">
    <source>
        <dbReference type="ARBA" id="ARBA00022617"/>
    </source>
</evidence>
<dbReference type="EMBL" id="JBJQND010000006">
    <property type="protein sequence ID" value="KAL3875263.1"/>
    <property type="molecule type" value="Genomic_DNA"/>
</dbReference>
<evidence type="ECO:0000256" key="7">
    <source>
        <dbReference type="SAM" id="MobiDB-lite"/>
    </source>
</evidence>
<dbReference type="GO" id="GO:0046872">
    <property type="term" value="F:metal ion binding"/>
    <property type="evidence" value="ECO:0007669"/>
    <property type="project" value="UniProtKB-KW"/>
</dbReference>
<proteinExistence type="inferred from homology"/>
<dbReference type="SUPFAM" id="SSF55856">
    <property type="entry name" value="Cytochrome b5-like heme/steroid binding domain"/>
    <property type="match status" value="1"/>
</dbReference>
<comment type="subcellular location">
    <subcellularLocation>
        <location evidence="1">Endoplasmic reticulum</location>
    </subcellularLocation>
</comment>
<accession>A0ABD3WRE2</accession>
<dbReference type="GO" id="GO:0005783">
    <property type="term" value="C:endoplasmic reticulum"/>
    <property type="evidence" value="ECO:0007669"/>
    <property type="project" value="UniProtKB-SubCell"/>
</dbReference>
<keyword evidence="11" id="KW-1185">Reference proteome</keyword>
<dbReference type="InterPro" id="IPR050577">
    <property type="entry name" value="MAPR/NEUFC/NENF-like"/>
</dbReference>
<evidence type="ECO:0000256" key="8">
    <source>
        <dbReference type="SAM" id="SignalP"/>
    </source>
</evidence>
<feature type="signal peptide" evidence="8">
    <location>
        <begin position="1"/>
        <end position="22"/>
    </location>
</feature>
<evidence type="ECO:0000259" key="9">
    <source>
        <dbReference type="SMART" id="SM01117"/>
    </source>
</evidence>
<dbReference type="Pfam" id="PF00173">
    <property type="entry name" value="Cyt-b5"/>
    <property type="match status" value="1"/>
</dbReference>
<keyword evidence="4" id="KW-0256">Endoplasmic reticulum</keyword>
<dbReference type="AlphaFoldDB" id="A0ABD3WRE2"/>
<dbReference type="InterPro" id="IPR001199">
    <property type="entry name" value="Cyt_B5-like_heme/steroid-bd"/>
</dbReference>